<dbReference type="InterPro" id="IPR051563">
    <property type="entry name" value="Glycosyl_Hydrolase_51"/>
</dbReference>
<feature type="domain" description="Alpha-L-arabinofuranosidase 1 catalytic" evidence="1">
    <location>
        <begin position="170"/>
        <end position="206"/>
    </location>
</feature>
<dbReference type="Gene3D" id="3.20.20.80">
    <property type="entry name" value="Glycosidases"/>
    <property type="match status" value="1"/>
</dbReference>
<dbReference type="PANTHER" id="PTHR31776:SF0">
    <property type="entry name" value="ALPHA-L-ARABINOFURANOSIDASE 1"/>
    <property type="match status" value="1"/>
</dbReference>
<dbReference type="GO" id="GO:0046556">
    <property type="term" value="F:alpha-L-arabinofuranosidase activity"/>
    <property type="evidence" value="ECO:0007669"/>
    <property type="project" value="TreeGrafter"/>
</dbReference>
<dbReference type="PANTHER" id="PTHR31776">
    <property type="entry name" value="ALPHA-L-ARABINOFURANOSIDASE 1"/>
    <property type="match status" value="1"/>
</dbReference>
<sequence length="213" mass="23165">MHEDISHSGNGGIYGEALLDRALQGSSAITGSSAGIPGNTVLAAENLILPWGPITTVWRGVGDVSMSLALLHHLSDALPVALELDIPFNATGESTSTIRFNPGNNISSFEYTQYAIQLTNAAKAPNSSNTFAITFDAAEVAGNPYYLFLVSIFPETFNDRANGIRRYVGSKVLRFPRGNNLEGLSVDRHWKWNETIGPLKDRKGHWKLGICEY</sequence>
<dbReference type="EMBL" id="KN846980">
    <property type="protein sequence ID" value="KIW99108.1"/>
    <property type="molecule type" value="Genomic_DNA"/>
</dbReference>
<dbReference type="RefSeq" id="XP_016625777.1">
    <property type="nucleotide sequence ID" value="XM_016758528.1"/>
</dbReference>
<protein>
    <recommendedName>
        <fullName evidence="1">Alpha-L-arabinofuranosidase 1 catalytic domain-containing protein</fullName>
    </recommendedName>
</protein>
<reference evidence="2" key="1">
    <citation type="submission" date="2015-01" db="EMBL/GenBank/DDBJ databases">
        <title>The Genome Sequence of Cladophialophora bantiana CBS 173.52.</title>
        <authorList>
            <consortium name="The Broad Institute Genomics Platform"/>
            <person name="Cuomo C."/>
            <person name="de Hoog S."/>
            <person name="Gorbushina A."/>
            <person name="Stielow B."/>
            <person name="Teixiera M."/>
            <person name="Abouelleil A."/>
            <person name="Chapman S.B."/>
            <person name="Priest M."/>
            <person name="Young S.K."/>
            <person name="Wortman J."/>
            <person name="Nusbaum C."/>
            <person name="Birren B."/>
        </authorList>
    </citation>
    <scope>NUCLEOTIDE SEQUENCE [LARGE SCALE GENOMIC DNA]</scope>
    <source>
        <strain evidence="2">CBS 173.52</strain>
    </source>
</reference>
<accession>A0A0D2I071</accession>
<dbReference type="GeneID" id="27693699"/>
<evidence type="ECO:0000313" key="3">
    <source>
        <dbReference type="Proteomes" id="UP000053789"/>
    </source>
</evidence>
<dbReference type="Proteomes" id="UP000053789">
    <property type="component" value="Unassembled WGS sequence"/>
</dbReference>
<dbReference type="OrthoDB" id="406864at2759"/>
<dbReference type="InterPro" id="IPR055235">
    <property type="entry name" value="ASD1_cat"/>
</dbReference>
<dbReference type="VEuPathDB" id="FungiDB:Z519_00771"/>
<dbReference type="HOGENOM" id="CLU_1294253_0_0_1"/>
<evidence type="ECO:0000259" key="1">
    <source>
        <dbReference type="Pfam" id="PF22848"/>
    </source>
</evidence>
<keyword evidence="3" id="KW-1185">Reference proteome</keyword>
<gene>
    <name evidence="2" type="ORF">Z519_00771</name>
</gene>
<dbReference type="AlphaFoldDB" id="A0A0D2I071"/>
<proteinExistence type="predicted"/>
<evidence type="ECO:0000313" key="2">
    <source>
        <dbReference type="EMBL" id="KIW99108.1"/>
    </source>
</evidence>
<name>A0A0D2I071_CLAB1</name>
<organism evidence="2 3">
    <name type="scientific">Cladophialophora bantiana (strain ATCC 10958 / CBS 173.52 / CDC B-1940 / NIH 8579)</name>
    <name type="common">Xylohypha bantiana</name>
    <dbReference type="NCBI Taxonomy" id="1442370"/>
    <lineage>
        <taxon>Eukaryota</taxon>
        <taxon>Fungi</taxon>
        <taxon>Dikarya</taxon>
        <taxon>Ascomycota</taxon>
        <taxon>Pezizomycotina</taxon>
        <taxon>Eurotiomycetes</taxon>
        <taxon>Chaetothyriomycetidae</taxon>
        <taxon>Chaetothyriales</taxon>
        <taxon>Herpotrichiellaceae</taxon>
        <taxon>Cladophialophora</taxon>
    </lineage>
</organism>
<dbReference type="Pfam" id="PF22848">
    <property type="entry name" value="ASD1_dom"/>
    <property type="match status" value="1"/>
</dbReference>